<gene>
    <name evidence="2" type="ORF">NDU88_004680</name>
</gene>
<dbReference type="Proteomes" id="UP001066276">
    <property type="component" value="Chromosome 11"/>
</dbReference>
<sequence length="149" mass="16604">MEMLQTMITAAVEAAMRTRKADPVPRKVPGLHPDPLPDDGEEDVKGRFVQGTDSIDVLAHIRDNLGFSSPVMASTEGFVVQYHRPEPESLTLHSSVKKVLANEWKELEPQSFPRSLLKRYPLEGFSEEFPCNLKVDNLMAGLSTQDSVI</sequence>
<protein>
    <submittedName>
        <fullName evidence="2">Uncharacterized protein</fullName>
    </submittedName>
</protein>
<comment type="caution">
    <text evidence="2">The sequence shown here is derived from an EMBL/GenBank/DDBJ whole genome shotgun (WGS) entry which is preliminary data.</text>
</comment>
<evidence type="ECO:0000256" key="1">
    <source>
        <dbReference type="SAM" id="MobiDB-lite"/>
    </source>
</evidence>
<accession>A0AAV7LIU0</accession>
<organism evidence="2 3">
    <name type="scientific">Pleurodeles waltl</name>
    <name type="common">Iberian ribbed newt</name>
    <dbReference type="NCBI Taxonomy" id="8319"/>
    <lineage>
        <taxon>Eukaryota</taxon>
        <taxon>Metazoa</taxon>
        <taxon>Chordata</taxon>
        <taxon>Craniata</taxon>
        <taxon>Vertebrata</taxon>
        <taxon>Euteleostomi</taxon>
        <taxon>Amphibia</taxon>
        <taxon>Batrachia</taxon>
        <taxon>Caudata</taxon>
        <taxon>Salamandroidea</taxon>
        <taxon>Salamandridae</taxon>
        <taxon>Pleurodelinae</taxon>
        <taxon>Pleurodeles</taxon>
    </lineage>
</organism>
<dbReference type="AlphaFoldDB" id="A0AAV7LIU0"/>
<keyword evidence="3" id="KW-1185">Reference proteome</keyword>
<dbReference type="EMBL" id="JANPWB010000015">
    <property type="protein sequence ID" value="KAJ1091561.1"/>
    <property type="molecule type" value="Genomic_DNA"/>
</dbReference>
<evidence type="ECO:0000313" key="3">
    <source>
        <dbReference type="Proteomes" id="UP001066276"/>
    </source>
</evidence>
<name>A0AAV7LIU0_PLEWA</name>
<evidence type="ECO:0000313" key="2">
    <source>
        <dbReference type="EMBL" id="KAJ1091561.1"/>
    </source>
</evidence>
<reference evidence="2" key="1">
    <citation type="journal article" date="2022" name="bioRxiv">
        <title>Sequencing and chromosome-scale assembly of the giantPleurodeles waltlgenome.</title>
        <authorList>
            <person name="Brown T."/>
            <person name="Elewa A."/>
            <person name="Iarovenko S."/>
            <person name="Subramanian E."/>
            <person name="Araus A.J."/>
            <person name="Petzold A."/>
            <person name="Susuki M."/>
            <person name="Suzuki K.-i.T."/>
            <person name="Hayashi T."/>
            <person name="Toyoda A."/>
            <person name="Oliveira C."/>
            <person name="Osipova E."/>
            <person name="Leigh N.D."/>
            <person name="Simon A."/>
            <person name="Yun M.H."/>
        </authorList>
    </citation>
    <scope>NUCLEOTIDE SEQUENCE</scope>
    <source>
        <strain evidence="2">20211129_DDA</strain>
        <tissue evidence="2">Liver</tissue>
    </source>
</reference>
<feature type="region of interest" description="Disordered" evidence="1">
    <location>
        <begin position="19"/>
        <end position="41"/>
    </location>
</feature>
<proteinExistence type="predicted"/>